<reference evidence="4 5" key="1">
    <citation type="submission" date="2016-07" db="EMBL/GenBank/DDBJ databases">
        <title>Pervasive Adenine N6-methylation of Active Genes in Fungi.</title>
        <authorList>
            <consortium name="DOE Joint Genome Institute"/>
            <person name="Mondo S.J."/>
            <person name="Dannebaum R.O."/>
            <person name="Kuo R.C."/>
            <person name="Labutti K."/>
            <person name="Haridas S."/>
            <person name="Kuo A."/>
            <person name="Salamov A."/>
            <person name="Ahrendt S.R."/>
            <person name="Lipzen A."/>
            <person name="Sullivan W."/>
            <person name="Andreopoulos W.B."/>
            <person name="Clum A."/>
            <person name="Lindquist E."/>
            <person name="Daum C."/>
            <person name="Ramamoorthy G.K."/>
            <person name="Gryganskyi A."/>
            <person name="Culley D."/>
            <person name="Magnuson J.K."/>
            <person name="James T.Y."/>
            <person name="O'Malley M.A."/>
            <person name="Stajich J.E."/>
            <person name="Spatafora J.W."/>
            <person name="Visel A."/>
            <person name="Grigoriev I.V."/>
        </authorList>
    </citation>
    <scope>NUCLEOTIDE SEQUENCE [LARGE SCALE GENOMIC DNA]</scope>
    <source>
        <strain evidence="4 5">NRRL 1336</strain>
    </source>
</reference>
<evidence type="ECO:0000313" key="5">
    <source>
        <dbReference type="Proteomes" id="UP000193560"/>
    </source>
</evidence>
<dbReference type="Proteomes" id="UP000193560">
    <property type="component" value="Unassembled WGS sequence"/>
</dbReference>
<evidence type="ECO:0008006" key="6">
    <source>
        <dbReference type="Google" id="ProtNLM"/>
    </source>
</evidence>
<keyword evidence="2" id="KW-1133">Transmembrane helix</keyword>
<feature type="compositionally biased region" description="Low complexity" evidence="1">
    <location>
        <begin position="106"/>
        <end position="134"/>
    </location>
</feature>
<protein>
    <recommendedName>
        <fullName evidence="6">Mid2 domain-containing protein</fullName>
    </recommendedName>
</protein>
<dbReference type="PANTHER" id="PTHR16861:SF4">
    <property type="entry name" value="SH3 DOMAIN PROTEIN (AFU_ORTHOLOGUE AFUA_1G13610)"/>
    <property type="match status" value="1"/>
</dbReference>
<feature type="signal peptide" evidence="3">
    <location>
        <begin position="1"/>
        <end position="16"/>
    </location>
</feature>
<evidence type="ECO:0000256" key="1">
    <source>
        <dbReference type="SAM" id="MobiDB-lite"/>
    </source>
</evidence>
<feature type="compositionally biased region" description="Low complexity" evidence="1">
    <location>
        <begin position="150"/>
        <end position="163"/>
    </location>
</feature>
<dbReference type="EMBL" id="MCGE01000050">
    <property type="protein sequence ID" value="ORZ04525.1"/>
    <property type="molecule type" value="Genomic_DNA"/>
</dbReference>
<feature type="compositionally biased region" description="Polar residues" evidence="1">
    <location>
        <begin position="87"/>
        <end position="104"/>
    </location>
</feature>
<feature type="chain" id="PRO_5012688011" description="Mid2 domain-containing protein" evidence="3">
    <location>
        <begin position="17"/>
        <end position="304"/>
    </location>
</feature>
<feature type="region of interest" description="Disordered" evidence="1">
    <location>
        <begin position="78"/>
        <end position="174"/>
    </location>
</feature>
<keyword evidence="2" id="KW-0812">Transmembrane</keyword>
<evidence type="ECO:0000256" key="3">
    <source>
        <dbReference type="SAM" id="SignalP"/>
    </source>
</evidence>
<proteinExistence type="predicted"/>
<name>A0A1X2HXB9_9FUNG</name>
<dbReference type="PANTHER" id="PTHR16861">
    <property type="entry name" value="GLYCOPROTEIN 38"/>
    <property type="match status" value="1"/>
</dbReference>
<dbReference type="OrthoDB" id="2285269at2759"/>
<dbReference type="CDD" id="cd12087">
    <property type="entry name" value="TM_EGFR-like"/>
    <property type="match status" value="1"/>
</dbReference>
<gene>
    <name evidence="4" type="ORF">BCR42DRAFT_429207</name>
</gene>
<comment type="caution">
    <text evidence="4">The sequence shown here is derived from an EMBL/GenBank/DDBJ whole genome shotgun (WGS) entry which is preliminary data.</text>
</comment>
<feature type="transmembrane region" description="Helical" evidence="2">
    <location>
        <begin position="179"/>
        <end position="200"/>
    </location>
</feature>
<accession>A0A1X2HXB9</accession>
<sequence length="304" mass="32700">MYTIELLLLFIVPCYALNFGIPLPNTLILAGASSLVTWNGLGNVTATNLYLGNGASEDRLTIIKIFGQNIPSSKTSMWVTLPKDTPSDNTPTQCGSWIENNASAVPTAGPSSSSSAPPSSSSGSSSSTSPSSSSESTKTNQPSKTRSDTSDATSSTDADTQPSSDDDNDNDTNLSSGQAAGVIVGSIGAAGLVLGAIFFIRRKRRLNNHKRHTELFDEKDNMDATAGGGIYHDYNNNSNHQHYSPPPRWLYSRSFSHTQPPPSAYYPMKTIESTDMHDNGFQSRTQISPTWPLKSLLMTWLPDN</sequence>
<keyword evidence="3" id="KW-0732">Signal</keyword>
<evidence type="ECO:0000256" key="2">
    <source>
        <dbReference type="SAM" id="Phobius"/>
    </source>
</evidence>
<dbReference type="AlphaFoldDB" id="A0A1X2HXB9"/>
<keyword evidence="5" id="KW-1185">Reference proteome</keyword>
<evidence type="ECO:0000313" key="4">
    <source>
        <dbReference type="EMBL" id="ORZ04525.1"/>
    </source>
</evidence>
<keyword evidence="2" id="KW-0472">Membrane</keyword>
<organism evidence="4 5">
    <name type="scientific">Absidia repens</name>
    <dbReference type="NCBI Taxonomy" id="90262"/>
    <lineage>
        <taxon>Eukaryota</taxon>
        <taxon>Fungi</taxon>
        <taxon>Fungi incertae sedis</taxon>
        <taxon>Mucoromycota</taxon>
        <taxon>Mucoromycotina</taxon>
        <taxon>Mucoromycetes</taxon>
        <taxon>Mucorales</taxon>
        <taxon>Cunninghamellaceae</taxon>
        <taxon>Absidia</taxon>
    </lineage>
</organism>
<dbReference type="STRING" id="90262.A0A1X2HXB9"/>